<dbReference type="GeneID" id="81365172"/>
<keyword evidence="14" id="KW-1185">Reference proteome</keyword>
<dbReference type="InterPro" id="IPR013320">
    <property type="entry name" value="ConA-like_dom_sf"/>
</dbReference>
<comment type="caution">
    <text evidence="13">The sequence shown here is derived from an EMBL/GenBank/DDBJ whole genome shotgun (WGS) entry which is preliminary data.</text>
</comment>
<dbReference type="GO" id="GO:0004503">
    <property type="term" value="F:tyrosinase activity"/>
    <property type="evidence" value="ECO:0007669"/>
    <property type="project" value="UniProtKB-EC"/>
</dbReference>
<comment type="catalytic activity">
    <reaction evidence="10">
        <text>L-tyrosine + O2 = L-dopaquinone + H2O</text>
        <dbReference type="Rhea" id="RHEA:18117"/>
        <dbReference type="ChEBI" id="CHEBI:15377"/>
        <dbReference type="ChEBI" id="CHEBI:15379"/>
        <dbReference type="ChEBI" id="CHEBI:57924"/>
        <dbReference type="ChEBI" id="CHEBI:58315"/>
        <dbReference type="EC" id="1.14.18.1"/>
    </reaction>
</comment>
<evidence type="ECO:0000256" key="6">
    <source>
        <dbReference type="ARBA" id="ARBA00023008"/>
    </source>
</evidence>
<keyword evidence="5" id="KW-0560">Oxidoreductase</keyword>
<dbReference type="Pfam" id="PF18132">
    <property type="entry name" value="Tyrosinase_C"/>
    <property type="match status" value="1"/>
</dbReference>
<dbReference type="InterPro" id="IPR008922">
    <property type="entry name" value="Di-copper_centre_dom_sf"/>
</dbReference>
<dbReference type="InterPro" id="IPR050316">
    <property type="entry name" value="Tyrosinase/Hemocyanin"/>
</dbReference>
<dbReference type="OrthoDB" id="1658288at2759"/>
<dbReference type="SUPFAM" id="SSF48056">
    <property type="entry name" value="Di-copper centre-containing domain"/>
    <property type="match status" value="1"/>
</dbReference>
<dbReference type="InterPro" id="IPR041640">
    <property type="entry name" value="Tyrosinase_C"/>
</dbReference>
<comment type="catalytic activity">
    <reaction evidence="9">
        <text>2 L-dopa + O2 = 2 L-dopaquinone + 2 H2O</text>
        <dbReference type="Rhea" id="RHEA:34287"/>
        <dbReference type="ChEBI" id="CHEBI:15377"/>
        <dbReference type="ChEBI" id="CHEBI:15379"/>
        <dbReference type="ChEBI" id="CHEBI:57504"/>
        <dbReference type="ChEBI" id="CHEBI:57924"/>
        <dbReference type="EC" id="1.14.18.1"/>
    </reaction>
</comment>
<comment type="cofactor">
    <cofactor evidence="1">
        <name>Cu(2+)</name>
        <dbReference type="ChEBI" id="CHEBI:29036"/>
    </cofactor>
</comment>
<feature type="region of interest" description="Disordered" evidence="11">
    <location>
        <begin position="216"/>
        <end position="235"/>
    </location>
</feature>
<evidence type="ECO:0000313" key="14">
    <source>
        <dbReference type="Proteomes" id="UP001147747"/>
    </source>
</evidence>
<evidence type="ECO:0000313" key="13">
    <source>
        <dbReference type="EMBL" id="KAJ5407672.1"/>
    </source>
</evidence>
<sequence>MHLFGRLSRKSSNRQIHSSVESLGSMVNIQEVGPFFYLTYPRFPEKGSDPSDGLDRRVYVRQNIDEWSGKRSNKRQVDLFIMAMEKFQKLDPKDKISYFQIAGIHGQPFVRWDDNSREPMKNGYCFHAHILFPIWHRPYVLLFEQVVYDIMIRDVIPQFPKEEEAGWRELADSWRLPFWDWARNGRVPDLANEGVGTENTWADDAEQEEYKNFGNAIGTSRWPDEEDQKPTSEGWRHGVVNNRKVADAFSSHMGYNEKNHGASAEMVYRLLTIPMDFTTFASTNPTSKDQKVDEDLNIEYIHNNIHGWTGDAGHMGNVPVASFDPLFWLHHCNIDRIFALWQALNPDKFLDKIPPDNSKITDSHGQEHDVNKDTPLQPFRNDPRGNYWTPDGVRYTVNLGYTYPELQRWDTKYSQQDKTFNETLYVEDLTAQINRLYGVSRSLVLDPKTPAPDGVEHIDGGLKITDFGFSIRFLKYAFGGQPFWIKLYIAQEEGVQTPITDLIAEVYNFSQRPELDGSTVCGNCKNGQTVKIKSTAYIPITPVLYKLLKAGRKLKTLTRDEVLSFLRKRAYWRVVKHGKELPRYEVEKLDLEIIGSSNDTKFFENPALPPAFDNFKEEPTISGGADGALDPELKQPNIPIPYPRPVRLKANLPLHSNLEFQKQLKPDSVILLESDYVDLSKPAVGVDMTQISITDDAGNTVFHISIRRGQGQIIFNAKVKGSWGEEERINLDHRFRASEEGATILIHDQGDGYEVWIDWVHALWFAKRVKNAVPKAISYGLADENGTAVLADDIEVRTYPSMRALFLQKHEHEEEKHT</sequence>
<dbReference type="GO" id="GO:0046872">
    <property type="term" value="F:metal ion binding"/>
    <property type="evidence" value="ECO:0007669"/>
    <property type="project" value="UniProtKB-KW"/>
</dbReference>
<dbReference type="SUPFAM" id="SSF49899">
    <property type="entry name" value="Concanavalin A-like lectins/glucanases"/>
    <property type="match status" value="1"/>
</dbReference>
<evidence type="ECO:0000256" key="4">
    <source>
        <dbReference type="ARBA" id="ARBA00022723"/>
    </source>
</evidence>
<proteinExistence type="inferred from homology"/>
<dbReference type="Pfam" id="PF00264">
    <property type="entry name" value="Tyrosinase"/>
    <property type="match status" value="1"/>
</dbReference>
<evidence type="ECO:0000259" key="12">
    <source>
        <dbReference type="PROSITE" id="PS51304"/>
    </source>
</evidence>
<dbReference type="InterPro" id="IPR002227">
    <property type="entry name" value="Tyrosinase_Cu-bd"/>
</dbReference>
<dbReference type="RefSeq" id="XP_056491987.1">
    <property type="nucleotide sequence ID" value="XM_056626192.1"/>
</dbReference>
<organism evidence="13 14">
    <name type="scientific">Penicillium cosmopolitanum</name>
    <dbReference type="NCBI Taxonomy" id="1131564"/>
    <lineage>
        <taxon>Eukaryota</taxon>
        <taxon>Fungi</taxon>
        <taxon>Dikarya</taxon>
        <taxon>Ascomycota</taxon>
        <taxon>Pezizomycotina</taxon>
        <taxon>Eurotiomycetes</taxon>
        <taxon>Eurotiomycetidae</taxon>
        <taxon>Eurotiales</taxon>
        <taxon>Aspergillaceae</taxon>
        <taxon>Penicillium</taxon>
    </lineage>
</organism>
<dbReference type="EC" id="1.14.18.1" evidence="3"/>
<reference evidence="13" key="2">
    <citation type="journal article" date="2023" name="IMA Fungus">
        <title>Comparative genomic study of the Penicillium genus elucidates a diverse pangenome and 15 lateral gene transfer events.</title>
        <authorList>
            <person name="Petersen C."/>
            <person name="Sorensen T."/>
            <person name="Nielsen M.R."/>
            <person name="Sondergaard T.E."/>
            <person name="Sorensen J.L."/>
            <person name="Fitzpatrick D.A."/>
            <person name="Frisvad J.C."/>
            <person name="Nielsen K.L."/>
        </authorList>
    </citation>
    <scope>NUCLEOTIDE SEQUENCE</scope>
    <source>
        <strain evidence="13">IBT 29677</strain>
    </source>
</reference>
<name>A0A9W9W781_9EURO</name>
<evidence type="ECO:0000256" key="2">
    <source>
        <dbReference type="ARBA" id="ARBA00009928"/>
    </source>
</evidence>
<dbReference type="Gene3D" id="2.60.120.200">
    <property type="match status" value="1"/>
</dbReference>
<dbReference type="Proteomes" id="UP001147747">
    <property type="component" value="Unassembled WGS sequence"/>
</dbReference>
<dbReference type="PRINTS" id="PR00092">
    <property type="entry name" value="TYROSINASE"/>
</dbReference>
<evidence type="ECO:0000256" key="8">
    <source>
        <dbReference type="ARBA" id="ARBA00023101"/>
    </source>
</evidence>
<keyword evidence="6" id="KW-0186">Copper</keyword>
<dbReference type="AlphaFoldDB" id="A0A9W9W781"/>
<evidence type="ECO:0000256" key="11">
    <source>
        <dbReference type="SAM" id="MobiDB-lite"/>
    </source>
</evidence>
<evidence type="ECO:0000256" key="1">
    <source>
        <dbReference type="ARBA" id="ARBA00001973"/>
    </source>
</evidence>
<dbReference type="Gene3D" id="2.60.310.20">
    <property type="match status" value="1"/>
</dbReference>
<dbReference type="Pfam" id="PF00337">
    <property type="entry name" value="Gal-bind_lectin"/>
    <property type="match status" value="1"/>
</dbReference>
<evidence type="ECO:0000256" key="7">
    <source>
        <dbReference type="ARBA" id="ARBA00023033"/>
    </source>
</evidence>
<feature type="region of interest" description="Disordered" evidence="11">
    <location>
        <begin position="359"/>
        <end position="383"/>
    </location>
</feature>
<dbReference type="PANTHER" id="PTHR11474:SF76">
    <property type="entry name" value="SHKT DOMAIN-CONTAINING PROTEIN"/>
    <property type="match status" value="1"/>
</dbReference>
<gene>
    <name evidence="13" type="ORF">N7509_001555</name>
</gene>
<dbReference type="PROSITE" id="PS00498">
    <property type="entry name" value="TYROSINASE_2"/>
    <property type="match status" value="1"/>
</dbReference>
<accession>A0A9W9W781</accession>
<reference evidence="13" key="1">
    <citation type="submission" date="2022-12" db="EMBL/GenBank/DDBJ databases">
        <authorList>
            <person name="Petersen C."/>
        </authorList>
    </citation>
    <scope>NUCLEOTIDE SEQUENCE</scope>
    <source>
        <strain evidence="13">IBT 29677</strain>
    </source>
</reference>
<evidence type="ECO:0000256" key="3">
    <source>
        <dbReference type="ARBA" id="ARBA00011906"/>
    </source>
</evidence>
<dbReference type="GO" id="GO:0030246">
    <property type="term" value="F:carbohydrate binding"/>
    <property type="evidence" value="ECO:0007669"/>
    <property type="project" value="InterPro"/>
</dbReference>
<dbReference type="PROSITE" id="PS51304">
    <property type="entry name" value="GALECTIN"/>
    <property type="match status" value="1"/>
</dbReference>
<feature type="compositionally biased region" description="Basic and acidic residues" evidence="11">
    <location>
        <begin position="359"/>
        <end position="372"/>
    </location>
</feature>
<evidence type="ECO:0000256" key="9">
    <source>
        <dbReference type="ARBA" id="ARBA00048233"/>
    </source>
</evidence>
<evidence type="ECO:0000256" key="10">
    <source>
        <dbReference type="ARBA" id="ARBA00048881"/>
    </source>
</evidence>
<dbReference type="PROSITE" id="PS00497">
    <property type="entry name" value="TYROSINASE_1"/>
    <property type="match status" value="1"/>
</dbReference>
<comment type="similarity">
    <text evidence="2">Belongs to the tyrosinase family.</text>
</comment>
<evidence type="ECO:0000256" key="5">
    <source>
        <dbReference type="ARBA" id="ARBA00023002"/>
    </source>
</evidence>
<keyword evidence="8" id="KW-0470">Melanin biosynthesis</keyword>
<keyword evidence="4" id="KW-0479">Metal-binding</keyword>
<feature type="domain" description="Galectin" evidence="12">
    <location>
        <begin position="644"/>
        <end position="797"/>
    </location>
</feature>
<keyword evidence="7" id="KW-0503">Monooxygenase</keyword>
<protein>
    <recommendedName>
        <fullName evidence="3">tyrosinase</fullName>
        <ecNumber evidence="3">1.14.18.1</ecNumber>
    </recommendedName>
</protein>
<dbReference type="PANTHER" id="PTHR11474">
    <property type="entry name" value="TYROSINASE FAMILY MEMBER"/>
    <property type="match status" value="1"/>
</dbReference>
<dbReference type="Gene3D" id="1.10.1280.10">
    <property type="entry name" value="Di-copper center containing domain from catechol oxidase"/>
    <property type="match status" value="2"/>
</dbReference>
<dbReference type="InterPro" id="IPR001079">
    <property type="entry name" value="Galectin_CRD"/>
</dbReference>
<dbReference type="GO" id="GO:0042438">
    <property type="term" value="P:melanin biosynthetic process"/>
    <property type="evidence" value="ECO:0007669"/>
    <property type="project" value="UniProtKB-KW"/>
</dbReference>
<dbReference type="EMBL" id="JAPZBU010000004">
    <property type="protein sequence ID" value="KAJ5407672.1"/>
    <property type="molecule type" value="Genomic_DNA"/>
</dbReference>